<dbReference type="RefSeq" id="WP_195871775.1">
    <property type="nucleotide sequence ID" value="NZ_JADOET010000009.1"/>
</dbReference>
<dbReference type="Pfam" id="PF06580">
    <property type="entry name" value="His_kinase"/>
    <property type="match status" value="1"/>
</dbReference>
<keyword evidence="1" id="KW-0472">Membrane</keyword>
<dbReference type="InterPro" id="IPR015943">
    <property type="entry name" value="WD40/YVTN_repeat-like_dom_sf"/>
</dbReference>
<dbReference type="Gene3D" id="2.130.10.10">
    <property type="entry name" value="YVTN repeat-like/Quinoprotein amine dehydrogenase"/>
    <property type="match status" value="3"/>
</dbReference>
<accession>A0ABS0EJ80</accession>
<evidence type="ECO:0000256" key="1">
    <source>
        <dbReference type="SAM" id="Phobius"/>
    </source>
</evidence>
<proteinExistence type="predicted"/>
<dbReference type="Pfam" id="PF07495">
    <property type="entry name" value="Y_Y_Y"/>
    <property type="match status" value="1"/>
</dbReference>
<gene>
    <name evidence="4" type="ORF">ITJ86_11455</name>
</gene>
<name>A0ABS0EJ80_9FLAO</name>
<evidence type="ECO:0000313" key="5">
    <source>
        <dbReference type="Proteomes" id="UP000611215"/>
    </source>
</evidence>
<dbReference type="InterPro" id="IPR013783">
    <property type="entry name" value="Ig-like_fold"/>
</dbReference>
<dbReference type="InterPro" id="IPR036890">
    <property type="entry name" value="HATPase_C_sf"/>
</dbReference>
<dbReference type="Gene3D" id="2.60.40.10">
    <property type="entry name" value="Immunoglobulins"/>
    <property type="match status" value="1"/>
</dbReference>
<dbReference type="PANTHER" id="PTHR34220">
    <property type="entry name" value="SENSOR HISTIDINE KINASE YPDA"/>
    <property type="match status" value="1"/>
</dbReference>
<dbReference type="SUPFAM" id="SSF69322">
    <property type="entry name" value="Tricorn protease domain 2"/>
    <property type="match status" value="1"/>
</dbReference>
<keyword evidence="1" id="KW-1133">Transmembrane helix</keyword>
<dbReference type="GO" id="GO:0016301">
    <property type="term" value="F:kinase activity"/>
    <property type="evidence" value="ECO:0007669"/>
    <property type="project" value="UniProtKB-KW"/>
</dbReference>
<dbReference type="InterPro" id="IPR011123">
    <property type="entry name" value="Y_Y_Y"/>
</dbReference>
<protein>
    <submittedName>
        <fullName evidence="4">Histidine kinase</fullName>
    </submittedName>
</protein>
<keyword evidence="4" id="KW-0418">Kinase</keyword>
<keyword evidence="5" id="KW-1185">Reference proteome</keyword>
<comment type="caution">
    <text evidence="4">The sequence shown here is derived from an EMBL/GenBank/DDBJ whole genome shotgun (WGS) entry which is preliminary data.</text>
</comment>
<dbReference type="InterPro" id="IPR010559">
    <property type="entry name" value="Sig_transdc_His_kin_internal"/>
</dbReference>
<sequence length="969" mass="112516">MPVNFRNIIFLILLFLYEVVVAQDPVFEHLANISNLPDVEFYDILEDHNHYIWFAADKGLFRYDGNTYQRYGHPNQKANSLFQLKEDNDGKLWCNNIYGQLFYAENDQLHLFLDASQLVKGQLAAYTILENDIRLFTITGIYDVNKSTKKITKIFEGLCISNANSRDSNYVFTINEEAGLNKNSIYKIEGDHRIKIFDIESLGLIQSPKLFAFKNEVFFTYKSDDKNIIYLTNRVDNSVVKLETPPQLNNKILYNLISFDNDYWFLTTAGVFVYEFKDQVFSLKEQLFNTESITDVEIDYNNNYWFATLDNGVFVSPNLNIRRADLASTKSKITASCALQDNQYVLGTNDGKLLFYDKLQRFKTLQLPGEKIIGNLFHDAQQQRLIVSINASESFVVNLKNNKITDAINKFSVAKTISKLNDTLLFYGNYKEGIVYNNPYNSKEKKSLRSSRVKASVVDNDKLFVSYIDGLFQYDLNSFSSKGIQFKGHNLLVNAMSTSNKAIWLATQHNGLMKFENNTLMQPSANLFKNLQINTLKSDGDFLWISTDSGLYQYNTITKTSRFLNEQDGLNTAINDFLVLKDVIILSLPQSLYALPKGEGLFKNFKTSKVEVKAVHINDRDTLVQSYYKLPYDLNKITLEFNSNGFQTNKNVKYQYRVQQLDTAWQNIPLNTNVVNFNSLASGTYNVELKAKNISAEKAVFATPMTFVITKPFWETWWFYAIILFVIFGLIWLYFKWRLKQKEEQRISEIDKILIDKKITNLRLENLRSQMNPHFIFNALNSIQDYIVSNEKELASSYLVKFSRLIRMYLDYSQQNEITLQEELNALKLYLELEKVRFEEELEYQIHIDHQLKTQQIKVPSLFVQPYVENALKHGLLHKLNDRQLKVEAKIIENNNLQITIEDNGIGRTQSEKLKRPNQQHKPFATKANEERVYLYKNKLKRNITIAIEDLYDENQTASGTKVVITMPI</sequence>
<dbReference type="InterPro" id="IPR036322">
    <property type="entry name" value="WD40_repeat_dom_sf"/>
</dbReference>
<reference evidence="4 5" key="1">
    <citation type="submission" date="2020-11" db="EMBL/GenBank/DDBJ databases">
        <title>Winogradskyella marina sp. nov., isolated from marine sediment.</title>
        <authorList>
            <person name="Bo J."/>
            <person name="Wang S."/>
            <person name="Song X."/>
            <person name="Du Z."/>
        </authorList>
    </citation>
    <scope>NUCLEOTIDE SEQUENCE [LARGE SCALE GENOMIC DNA]</scope>
    <source>
        <strain evidence="4 5">F6397</strain>
    </source>
</reference>
<organism evidence="4 5">
    <name type="scientific">Winogradskyella marina</name>
    <dbReference type="NCBI Taxonomy" id="2785530"/>
    <lineage>
        <taxon>Bacteria</taxon>
        <taxon>Pseudomonadati</taxon>
        <taxon>Bacteroidota</taxon>
        <taxon>Flavobacteriia</taxon>
        <taxon>Flavobacteriales</taxon>
        <taxon>Flavobacteriaceae</taxon>
        <taxon>Winogradskyella</taxon>
    </lineage>
</organism>
<feature type="transmembrane region" description="Helical" evidence="1">
    <location>
        <begin position="717"/>
        <end position="735"/>
    </location>
</feature>
<dbReference type="Proteomes" id="UP000611215">
    <property type="component" value="Unassembled WGS sequence"/>
</dbReference>
<dbReference type="PANTHER" id="PTHR34220:SF7">
    <property type="entry name" value="SENSOR HISTIDINE KINASE YPDA"/>
    <property type="match status" value="1"/>
</dbReference>
<evidence type="ECO:0000259" key="3">
    <source>
        <dbReference type="Pfam" id="PF07495"/>
    </source>
</evidence>
<dbReference type="EMBL" id="JADOET010000009">
    <property type="protein sequence ID" value="MBF8150517.1"/>
    <property type="molecule type" value="Genomic_DNA"/>
</dbReference>
<evidence type="ECO:0000313" key="4">
    <source>
        <dbReference type="EMBL" id="MBF8150517.1"/>
    </source>
</evidence>
<feature type="domain" description="Two component regulator three Y" evidence="3">
    <location>
        <begin position="646"/>
        <end position="709"/>
    </location>
</feature>
<dbReference type="InterPro" id="IPR050640">
    <property type="entry name" value="Bact_2-comp_sensor_kinase"/>
</dbReference>
<dbReference type="Gene3D" id="3.30.565.10">
    <property type="entry name" value="Histidine kinase-like ATPase, C-terminal domain"/>
    <property type="match status" value="1"/>
</dbReference>
<dbReference type="SUPFAM" id="SSF50978">
    <property type="entry name" value="WD40 repeat-like"/>
    <property type="match status" value="1"/>
</dbReference>
<keyword evidence="4" id="KW-0808">Transferase</keyword>
<evidence type="ECO:0000259" key="2">
    <source>
        <dbReference type="Pfam" id="PF06580"/>
    </source>
</evidence>
<keyword evidence="1" id="KW-0812">Transmembrane</keyword>
<dbReference type="SUPFAM" id="SSF55874">
    <property type="entry name" value="ATPase domain of HSP90 chaperone/DNA topoisomerase II/histidine kinase"/>
    <property type="match status" value="1"/>
</dbReference>
<feature type="domain" description="Signal transduction histidine kinase internal region" evidence="2">
    <location>
        <begin position="763"/>
        <end position="842"/>
    </location>
</feature>